<reference evidence="1 2" key="1">
    <citation type="submission" date="2023-10" db="EMBL/GenBank/DDBJ databases">
        <title>Noviherbaspirillum sp. CPCC 100848 genome assembly.</title>
        <authorList>
            <person name="Li X.Y."/>
            <person name="Fang X.M."/>
        </authorList>
    </citation>
    <scope>NUCLEOTIDE SEQUENCE [LARGE SCALE GENOMIC DNA]</scope>
    <source>
        <strain evidence="1 2">CPCC 100848</strain>
    </source>
</reference>
<keyword evidence="2" id="KW-1185">Reference proteome</keyword>
<dbReference type="RefSeq" id="WP_326504634.1">
    <property type="nucleotide sequence ID" value="NZ_JAWIIV010000001.1"/>
</dbReference>
<organism evidence="1 2">
    <name type="scientific">Noviherbaspirillum album</name>
    <dbReference type="NCBI Taxonomy" id="3080276"/>
    <lineage>
        <taxon>Bacteria</taxon>
        <taxon>Pseudomonadati</taxon>
        <taxon>Pseudomonadota</taxon>
        <taxon>Betaproteobacteria</taxon>
        <taxon>Burkholderiales</taxon>
        <taxon>Oxalobacteraceae</taxon>
        <taxon>Noviherbaspirillum</taxon>
    </lineage>
</organism>
<protein>
    <submittedName>
        <fullName evidence="1">Uncharacterized protein</fullName>
    </submittedName>
</protein>
<gene>
    <name evidence="1" type="ORF">RY831_01885</name>
</gene>
<dbReference type="EMBL" id="JAWIIV010000001">
    <property type="protein sequence ID" value="MEC4717889.1"/>
    <property type="molecule type" value="Genomic_DNA"/>
</dbReference>
<proteinExistence type="predicted"/>
<sequence>MSMAVLARVSGHLLRLQKTANRLRLLEPTSHDIGERADPSRMRSRFSMHRHAKPALSDEHVALIEAQWPPCHRVASVRLWQDHCHVDFFNK</sequence>
<accession>A0ABU6J2Q0</accession>
<evidence type="ECO:0000313" key="2">
    <source>
        <dbReference type="Proteomes" id="UP001352263"/>
    </source>
</evidence>
<name>A0ABU6J2Q0_9BURK</name>
<evidence type="ECO:0000313" key="1">
    <source>
        <dbReference type="EMBL" id="MEC4717889.1"/>
    </source>
</evidence>
<dbReference type="Proteomes" id="UP001352263">
    <property type="component" value="Unassembled WGS sequence"/>
</dbReference>
<comment type="caution">
    <text evidence="1">The sequence shown here is derived from an EMBL/GenBank/DDBJ whole genome shotgun (WGS) entry which is preliminary data.</text>
</comment>